<dbReference type="EMBL" id="JAVIIW010000009">
    <property type="protein sequence ID" value="MDX8478891.1"/>
    <property type="molecule type" value="Genomic_DNA"/>
</dbReference>
<protein>
    <submittedName>
        <fullName evidence="1">Uncharacterized protein</fullName>
    </submittedName>
</protein>
<proteinExistence type="predicted"/>
<dbReference type="Proteomes" id="UP001287059">
    <property type="component" value="Unassembled WGS sequence"/>
</dbReference>
<gene>
    <name evidence="1" type="ORF">RFN28_10410</name>
</gene>
<dbReference type="RefSeq" id="WP_320287256.1">
    <property type="nucleotide sequence ID" value="NZ_JAVIIW010000009.1"/>
</dbReference>
<organism evidence="1 2">
    <name type="scientific">Mesorhizobium album</name>
    <dbReference type="NCBI Taxonomy" id="3072314"/>
    <lineage>
        <taxon>Bacteria</taxon>
        <taxon>Pseudomonadati</taxon>
        <taxon>Pseudomonadota</taxon>
        <taxon>Alphaproteobacteria</taxon>
        <taxon>Hyphomicrobiales</taxon>
        <taxon>Phyllobacteriaceae</taxon>
        <taxon>Mesorhizobium</taxon>
    </lineage>
</organism>
<sequence>MMEEKVREAMALELERQTESDPSKLRLELDGDRLTANGDIDLLALAPAIVGAVAGAP</sequence>
<accession>A0ABU4XW08</accession>
<evidence type="ECO:0000313" key="1">
    <source>
        <dbReference type="EMBL" id="MDX8478891.1"/>
    </source>
</evidence>
<comment type="caution">
    <text evidence="1">The sequence shown here is derived from an EMBL/GenBank/DDBJ whole genome shotgun (WGS) entry which is preliminary data.</text>
</comment>
<reference evidence="1 2" key="1">
    <citation type="submission" date="2023-08" db="EMBL/GenBank/DDBJ databases">
        <title>Implementing the SeqCode for naming new Mesorhizobium species isolated from Vachellia karroo root nodules.</title>
        <authorList>
            <person name="Van Lill M."/>
        </authorList>
    </citation>
    <scope>NUCLEOTIDE SEQUENCE [LARGE SCALE GENOMIC DNA]</scope>
    <source>
        <strain evidence="1 2">VK24D</strain>
    </source>
</reference>
<keyword evidence="2" id="KW-1185">Reference proteome</keyword>
<name>A0ABU4XW08_9HYPH</name>
<evidence type="ECO:0000313" key="2">
    <source>
        <dbReference type="Proteomes" id="UP001287059"/>
    </source>
</evidence>